<sequence>MPHHETVALTGVIEHVFAHRFTLQSGDQVHLADLGPKGAEAFPLQQGLSVKLEGEQRPSEIKVTRISKKGGRFVEVEHKKPHHGPKHHHHHHPDVPADPRAALAAVKQAGWTTHGKPERKPKHFEVLAYQGEGDWTELHVDFAGTIYKQKPADPDKWGLEA</sequence>
<name>A0A4Q8LPN6_9GAMM</name>
<feature type="region of interest" description="Disordered" evidence="1">
    <location>
        <begin position="69"/>
        <end position="97"/>
    </location>
</feature>
<gene>
    <name evidence="2" type="ORF">EA656_16965</name>
</gene>
<accession>A0A4Q8LPN6</accession>
<evidence type="ECO:0000256" key="1">
    <source>
        <dbReference type="SAM" id="MobiDB-lite"/>
    </source>
</evidence>
<evidence type="ECO:0000313" key="2">
    <source>
        <dbReference type="EMBL" id="TAA32300.1"/>
    </source>
</evidence>
<dbReference type="RefSeq" id="WP_130524674.1">
    <property type="nucleotide sequence ID" value="NZ_SHLZ01000006.1"/>
</dbReference>
<comment type="caution">
    <text evidence="2">The sequence shown here is derived from an EMBL/GenBank/DDBJ whole genome shotgun (WGS) entry which is preliminary data.</text>
</comment>
<dbReference type="EMBL" id="SHMF01000005">
    <property type="protein sequence ID" value="TAA32300.1"/>
    <property type="molecule type" value="Genomic_DNA"/>
</dbReference>
<organism evidence="2 3">
    <name type="scientific">Pseudoxanthomonas winnipegensis</name>
    <dbReference type="NCBI Taxonomy" id="2480810"/>
    <lineage>
        <taxon>Bacteria</taxon>
        <taxon>Pseudomonadati</taxon>
        <taxon>Pseudomonadota</taxon>
        <taxon>Gammaproteobacteria</taxon>
        <taxon>Lysobacterales</taxon>
        <taxon>Lysobacteraceae</taxon>
        <taxon>Pseudoxanthomonas</taxon>
    </lineage>
</organism>
<proteinExistence type="predicted"/>
<protein>
    <submittedName>
        <fullName evidence="2">Uncharacterized protein</fullName>
    </submittedName>
</protein>
<evidence type="ECO:0000313" key="3">
    <source>
        <dbReference type="Proteomes" id="UP000292087"/>
    </source>
</evidence>
<feature type="compositionally biased region" description="Basic residues" evidence="1">
    <location>
        <begin position="79"/>
        <end position="92"/>
    </location>
</feature>
<reference evidence="2 3" key="1">
    <citation type="submission" date="2019-02" db="EMBL/GenBank/DDBJ databases">
        <title>WGS of Pseudoxanthomonas species novum from clinical isolates.</title>
        <authorList>
            <person name="Bernier A.-M."/>
            <person name="Bernard K."/>
            <person name="Vachon A."/>
        </authorList>
    </citation>
    <scope>NUCLEOTIDE SEQUENCE [LARGE SCALE GENOMIC DNA]</scope>
    <source>
        <strain evidence="2 3">NML140781</strain>
    </source>
</reference>
<dbReference type="AlphaFoldDB" id="A0A4Q8LPN6"/>
<dbReference type="Proteomes" id="UP000292087">
    <property type="component" value="Unassembled WGS sequence"/>
</dbReference>